<dbReference type="Proteomes" id="UP000594380">
    <property type="component" value="Unassembled WGS sequence"/>
</dbReference>
<feature type="transmembrane region" description="Helical" evidence="1">
    <location>
        <begin position="25"/>
        <end position="44"/>
    </location>
</feature>
<gene>
    <name evidence="2" type="ORF">G5S42_30030</name>
</gene>
<evidence type="ECO:0000313" key="2">
    <source>
        <dbReference type="EMBL" id="NUY03861.1"/>
    </source>
</evidence>
<accession>A0A7Y6K4P0</accession>
<dbReference type="EMBL" id="JAALDK010000001">
    <property type="protein sequence ID" value="NUY03861.1"/>
    <property type="molecule type" value="Genomic_DNA"/>
</dbReference>
<organism evidence="2 3">
    <name type="scientific">Paraburkholderia youngii</name>
    <dbReference type="NCBI Taxonomy" id="2782701"/>
    <lineage>
        <taxon>Bacteria</taxon>
        <taxon>Pseudomonadati</taxon>
        <taxon>Pseudomonadota</taxon>
        <taxon>Betaproteobacteria</taxon>
        <taxon>Burkholderiales</taxon>
        <taxon>Burkholderiaceae</taxon>
        <taxon>Paraburkholderia</taxon>
    </lineage>
</organism>
<evidence type="ECO:0000256" key="1">
    <source>
        <dbReference type="SAM" id="Phobius"/>
    </source>
</evidence>
<reference evidence="2 3" key="1">
    <citation type="submission" date="2020-02" db="EMBL/GenBank/DDBJ databases">
        <title>Paraburkholderia simonii sp. nov. and Paraburkholderia youngii sp. nov. Brazilian and Mexican Mimosa-associated rhizobia.</title>
        <authorList>
            <person name="Mavima L."/>
            <person name="Beukes C.W."/>
            <person name="Chan W.Y."/>
            <person name="Palmer M."/>
            <person name="De Meyer S.E."/>
            <person name="James E.K."/>
            <person name="Venter S.N."/>
            <person name="Steenkamp E.T."/>
        </authorList>
    </citation>
    <scope>NUCLEOTIDE SEQUENCE [LARGE SCALE GENOMIC DNA]</scope>
    <source>
        <strain evidence="2 3">JPY169</strain>
    </source>
</reference>
<protein>
    <submittedName>
        <fullName evidence="2">Uncharacterized protein</fullName>
    </submittedName>
</protein>
<name>A0A7Y6K4P0_9BURK</name>
<dbReference type="RefSeq" id="WP_176110019.1">
    <property type="nucleotide sequence ID" value="NZ_JAALDK010000001.1"/>
</dbReference>
<dbReference type="AlphaFoldDB" id="A0A7Y6K4P0"/>
<feature type="transmembrane region" description="Helical" evidence="1">
    <location>
        <begin position="64"/>
        <end position="89"/>
    </location>
</feature>
<keyword evidence="1" id="KW-1133">Transmembrane helix</keyword>
<dbReference type="GeneID" id="301104596"/>
<keyword evidence="1" id="KW-0472">Membrane</keyword>
<keyword evidence="1" id="KW-0812">Transmembrane</keyword>
<evidence type="ECO:0000313" key="3">
    <source>
        <dbReference type="Proteomes" id="UP000594380"/>
    </source>
</evidence>
<comment type="caution">
    <text evidence="2">The sequence shown here is derived from an EMBL/GenBank/DDBJ whole genome shotgun (WGS) entry which is preliminary data.</text>
</comment>
<proteinExistence type="predicted"/>
<sequence length="95" mass="10482">MFDGFWSGVFGGLFGSAVMRWARKYRYTTIFLIVTIAVYIFSFVQDLVDVGGPAALARLQEFTFTPIGLLVPMGIGLLAVLCVFVCATFDAEKKE</sequence>